<dbReference type="FunFam" id="3.30.70.270:FF:000001">
    <property type="entry name" value="Diguanylate cyclase domain protein"/>
    <property type="match status" value="1"/>
</dbReference>
<evidence type="ECO:0000259" key="11">
    <source>
        <dbReference type="PROSITE" id="PS50113"/>
    </source>
</evidence>
<keyword evidence="14" id="KW-1185">Reference proteome</keyword>
<dbReference type="InterPro" id="IPR035965">
    <property type="entry name" value="PAS-like_dom_sf"/>
</dbReference>
<dbReference type="GO" id="GO:0016020">
    <property type="term" value="C:membrane"/>
    <property type="evidence" value="ECO:0007669"/>
    <property type="project" value="UniProtKB-SubCell"/>
</dbReference>
<dbReference type="OrthoDB" id="9812260at2"/>
<comment type="cofactor">
    <cofactor evidence="1">
        <name>Mg(2+)</name>
        <dbReference type="ChEBI" id="CHEBI:18420"/>
    </cofactor>
</comment>
<evidence type="ECO:0000256" key="2">
    <source>
        <dbReference type="ARBA" id="ARBA00004370"/>
    </source>
</evidence>
<dbReference type="Gene3D" id="3.30.450.20">
    <property type="entry name" value="PAS domain"/>
    <property type="match status" value="2"/>
</dbReference>
<dbReference type="SMART" id="SM00267">
    <property type="entry name" value="GGDEF"/>
    <property type="match status" value="1"/>
</dbReference>
<name>A0A4R3I1A1_9GAMM</name>
<protein>
    <submittedName>
        <fullName evidence="13">PAS domain S-box-containing protein/diguanylate cyclase (GGDEF)-like protein</fullName>
    </submittedName>
</protein>
<dbReference type="GO" id="GO:0000160">
    <property type="term" value="P:phosphorelay signal transduction system"/>
    <property type="evidence" value="ECO:0007669"/>
    <property type="project" value="UniProtKB-KW"/>
</dbReference>
<proteinExistence type="predicted"/>
<dbReference type="Pfam" id="PF21623">
    <property type="entry name" value="HK_sensor_dom_bact"/>
    <property type="match status" value="1"/>
</dbReference>
<dbReference type="Proteomes" id="UP000295793">
    <property type="component" value="Unassembled WGS sequence"/>
</dbReference>
<dbReference type="SUPFAM" id="SSF55073">
    <property type="entry name" value="Nucleotide cyclase"/>
    <property type="match status" value="1"/>
</dbReference>
<dbReference type="Pfam" id="PF00990">
    <property type="entry name" value="GGDEF"/>
    <property type="match status" value="1"/>
</dbReference>
<evidence type="ECO:0000313" key="14">
    <source>
        <dbReference type="Proteomes" id="UP000295793"/>
    </source>
</evidence>
<feature type="domain" description="PAC" evidence="11">
    <location>
        <begin position="419"/>
        <end position="469"/>
    </location>
</feature>
<dbReference type="InterPro" id="IPR000160">
    <property type="entry name" value="GGDEF_dom"/>
</dbReference>
<dbReference type="NCBIfam" id="TIGR00229">
    <property type="entry name" value="sensory_box"/>
    <property type="match status" value="1"/>
</dbReference>
<evidence type="ECO:0000256" key="8">
    <source>
        <dbReference type="ARBA" id="ARBA00023012"/>
    </source>
</evidence>
<dbReference type="RefSeq" id="WP_132702430.1">
    <property type="nucleotide sequence ID" value="NZ_SLZR01000013.1"/>
</dbReference>
<comment type="caution">
    <text evidence="13">The sequence shown here is derived from an EMBL/GenBank/DDBJ whole genome shotgun (WGS) entry which is preliminary data.</text>
</comment>
<dbReference type="CDD" id="cd00130">
    <property type="entry name" value="PAS"/>
    <property type="match status" value="1"/>
</dbReference>
<feature type="domain" description="GGDEF" evidence="12">
    <location>
        <begin position="502"/>
        <end position="635"/>
    </location>
</feature>
<dbReference type="SUPFAM" id="SSF103190">
    <property type="entry name" value="Sensory domain-like"/>
    <property type="match status" value="1"/>
</dbReference>
<dbReference type="InterPro" id="IPR029787">
    <property type="entry name" value="Nucleotide_cyclase"/>
</dbReference>
<evidence type="ECO:0000256" key="9">
    <source>
        <dbReference type="SAM" id="Phobius"/>
    </source>
</evidence>
<dbReference type="PANTHER" id="PTHR46663:SF4">
    <property type="entry name" value="DIGUANYLATE CYCLASE DGCT-RELATED"/>
    <property type="match status" value="1"/>
</dbReference>
<feature type="transmembrane region" description="Helical" evidence="9">
    <location>
        <begin position="12"/>
        <end position="33"/>
    </location>
</feature>
<dbReference type="PROSITE" id="PS50887">
    <property type="entry name" value="GGDEF"/>
    <property type="match status" value="1"/>
</dbReference>
<keyword evidence="3" id="KW-0597">Phosphoprotein</keyword>
<dbReference type="InterPro" id="IPR052163">
    <property type="entry name" value="DGC-Regulatory_Protein"/>
</dbReference>
<evidence type="ECO:0000256" key="6">
    <source>
        <dbReference type="ARBA" id="ARBA00022777"/>
    </source>
</evidence>
<dbReference type="GO" id="GO:0016301">
    <property type="term" value="F:kinase activity"/>
    <property type="evidence" value="ECO:0007669"/>
    <property type="project" value="UniProtKB-KW"/>
</dbReference>
<sequence>MLNLQKHNRLIFIVMLVASIAVTTSFIMQLSVFSSKIEDVALNNAVEKSSEREAFLKSFLKSAERSITALRNSASFRAFLEDPANKAPFAELALNIASGNRDIMGIRFLEPSGREVVRVFRDDLTSEPMITPESSLQNKFHRYYIQHALNIPIETVWFSNLDLNMEFQEVEVPFKETLRVLRPVLYLGEFKGVLVINYHMERMIDELFAAPLYKMILTDGQGNILVHHNEDRSWSHYKGDAGLEVEIPEFRHVLENDTYRGNTFFSRHLDLPTNNNLILVLALNDDYLALQKSQFLRTSVYSSVTTLVITALVGLVLVALFRRFFNEYDVREKSIHSLVKLNHQINSLLEKNKAYMEMASDGIHVMNKDGDLVAFSHSFAHMLGYKEEELSALNIRDWQVKLSPEQMKEKMSAVTGSASKYETRHKRKDGSPIDVEVTEKWIVIDGERLLYASSRDISERKQMEQELEKLANTDFLTQLPTRRVFDERLSEELERCRRNDTYLATAVMMDVDHFKEINDSYGHAVGDIALKHLTNVIQDEIRRVDLVARFGGDEFALILVSTDEVTAINYLERMRQKLAMTPLIVEGYSITMSVSIGIAAITSVDEDSHTVLKKADKALYRAKDLGRNRIEVFHDGNGD</sequence>
<keyword evidence="8" id="KW-0902">Two-component regulatory system</keyword>
<dbReference type="GO" id="GO:0005524">
    <property type="term" value="F:ATP binding"/>
    <property type="evidence" value="ECO:0007669"/>
    <property type="project" value="UniProtKB-KW"/>
</dbReference>
<dbReference type="Pfam" id="PF13426">
    <property type="entry name" value="PAS_9"/>
    <property type="match status" value="1"/>
</dbReference>
<dbReference type="Gene3D" id="3.30.70.270">
    <property type="match status" value="1"/>
</dbReference>
<evidence type="ECO:0000256" key="7">
    <source>
        <dbReference type="ARBA" id="ARBA00022840"/>
    </source>
</evidence>
<feature type="domain" description="PAS" evidence="10">
    <location>
        <begin position="348"/>
        <end position="390"/>
    </location>
</feature>
<evidence type="ECO:0000313" key="13">
    <source>
        <dbReference type="EMBL" id="TCS38974.1"/>
    </source>
</evidence>
<keyword evidence="7" id="KW-0067">ATP-binding</keyword>
<feature type="transmembrane region" description="Helical" evidence="9">
    <location>
        <begin position="300"/>
        <end position="321"/>
    </location>
</feature>
<evidence type="ECO:0000256" key="3">
    <source>
        <dbReference type="ARBA" id="ARBA00022553"/>
    </source>
</evidence>
<dbReference type="InterPro" id="IPR029151">
    <property type="entry name" value="Sensor-like_sf"/>
</dbReference>
<reference evidence="13 14" key="1">
    <citation type="submission" date="2019-03" db="EMBL/GenBank/DDBJ databases">
        <title>Genomic Encyclopedia of Archaeal and Bacterial Type Strains, Phase II (KMG-II): from individual species to whole genera.</title>
        <authorList>
            <person name="Goeker M."/>
        </authorList>
    </citation>
    <scope>NUCLEOTIDE SEQUENCE [LARGE SCALE GENOMIC DNA]</scope>
    <source>
        <strain evidence="13 14">DSM 15388</strain>
    </source>
</reference>
<evidence type="ECO:0000259" key="10">
    <source>
        <dbReference type="PROSITE" id="PS50112"/>
    </source>
</evidence>
<comment type="subcellular location">
    <subcellularLocation>
        <location evidence="2">Membrane</location>
    </subcellularLocation>
</comment>
<evidence type="ECO:0000256" key="5">
    <source>
        <dbReference type="ARBA" id="ARBA00022741"/>
    </source>
</evidence>
<dbReference type="InterPro" id="IPR000014">
    <property type="entry name" value="PAS"/>
</dbReference>
<evidence type="ECO:0000259" key="12">
    <source>
        <dbReference type="PROSITE" id="PS50887"/>
    </source>
</evidence>
<dbReference type="InterPro" id="IPR043128">
    <property type="entry name" value="Rev_trsase/Diguanyl_cyclase"/>
</dbReference>
<keyword evidence="5" id="KW-0547">Nucleotide-binding</keyword>
<keyword evidence="9" id="KW-0812">Transmembrane</keyword>
<accession>A0A4R3I1A1</accession>
<dbReference type="EMBL" id="SLZR01000013">
    <property type="protein sequence ID" value="TCS38974.1"/>
    <property type="molecule type" value="Genomic_DNA"/>
</dbReference>
<dbReference type="CDD" id="cd01949">
    <property type="entry name" value="GGDEF"/>
    <property type="match status" value="1"/>
</dbReference>
<dbReference type="PANTHER" id="PTHR46663">
    <property type="entry name" value="DIGUANYLATE CYCLASE DGCT-RELATED"/>
    <property type="match status" value="1"/>
</dbReference>
<gene>
    <name evidence="13" type="ORF">BCF53_11320</name>
</gene>
<keyword evidence="6" id="KW-0418">Kinase</keyword>
<dbReference type="InterPro" id="IPR048760">
    <property type="entry name" value="VP0354-like_sensor_dom"/>
</dbReference>
<organism evidence="13 14">
    <name type="scientific">Reinekea marinisedimentorum</name>
    <dbReference type="NCBI Taxonomy" id="230495"/>
    <lineage>
        <taxon>Bacteria</taxon>
        <taxon>Pseudomonadati</taxon>
        <taxon>Pseudomonadota</taxon>
        <taxon>Gammaproteobacteria</taxon>
        <taxon>Oceanospirillales</taxon>
        <taxon>Saccharospirillaceae</taxon>
        <taxon>Reinekea</taxon>
    </lineage>
</organism>
<dbReference type="AlphaFoldDB" id="A0A4R3I1A1"/>
<dbReference type="SUPFAM" id="SSF55785">
    <property type="entry name" value="PYP-like sensor domain (PAS domain)"/>
    <property type="match status" value="1"/>
</dbReference>
<dbReference type="PROSITE" id="PS50112">
    <property type="entry name" value="PAS"/>
    <property type="match status" value="1"/>
</dbReference>
<keyword evidence="9" id="KW-0472">Membrane</keyword>
<evidence type="ECO:0000256" key="4">
    <source>
        <dbReference type="ARBA" id="ARBA00022679"/>
    </source>
</evidence>
<dbReference type="PROSITE" id="PS50113">
    <property type="entry name" value="PAC"/>
    <property type="match status" value="1"/>
</dbReference>
<dbReference type="NCBIfam" id="TIGR00254">
    <property type="entry name" value="GGDEF"/>
    <property type="match status" value="1"/>
</dbReference>
<keyword evidence="9" id="KW-1133">Transmembrane helix</keyword>
<dbReference type="InterPro" id="IPR000700">
    <property type="entry name" value="PAS-assoc_C"/>
</dbReference>
<keyword evidence="4" id="KW-0808">Transferase</keyword>
<evidence type="ECO:0000256" key="1">
    <source>
        <dbReference type="ARBA" id="ARBA00001946"/>
    </source>
</evidence>